<dbReference type="AlphaFoldDB" id="A0A4C1WWZ0"/>
<evidence type="ECO:0000313" key="3">
    <source>
        <dbReference type="Proteomes" id="UP000299102"/>
    </source>
</evidence>
<comment type="caution">
    <text evidence="2">The sequence shown here is derived from an EMBL/GenBank/DDBJ whole genome shotgun (WGS) entry which is preliminary data.</text>
</comment>
<evidence type="ECO:0000313" key="2">
    <source>
        <dbReference type="EMBL" id="GBP54689.1"/>
    </source>
</evidence>
<organism evidence="2 3">
    <name type="scientific">Eumeta variegata</name>
    <name type="common">Bagworm moth</name>
    <name type="synonym">Eumeta japonica</name>
    <dbReference type="NCBI Taxonomy" id="151549"/>
    <lineage>
        <taxon>Eukaryota</taxon>
        <taxon>Metazoa</taxon>
        <taxon>Ecdysozoa</taxon>
        <taxon>Arthropoda</taxon>
        <taxon>Hexapoda</taxon>
        <taxon>Insecta</taxon>
        <taxon>Pterygota</taxon>
        <taxon>Neoptera</taxon>
        <taxon>Endopterygota</taxon>
        <taxon>Lepidoptera</taxon>
        <taxon>Glossata</taxon>
        <taxon>Ditrysia</taxon>
        <taxon>Tineoidea</taxon>
        <taxon>Psychidae</taxon>
        <taxon>Oiketicinae</taxon>
        <taxon>Eumeta</taxon>
    </lineage>
</organism>
<reference evidence="2 3" key="1">
    <citation type="journal article" date="2019" name="Commun. Biol.">
        <title>The bagworm genome reveals a unique fibroin gene that provides high tensile strength.</title>
        <authorList>
            <person name="Kono N."/>
            <person name="Nakamura H."/>
            <person name="Ohtoshi R."/>
            <person name="Tomita M."/>
            <person name="Numata K."/>
            <person name="Arakawa K."/>
        </authorList>
    </citation>
    <scope>NUCLEOTIDE SEQUENCE [LARGE SCALE GENOMIC DNA]</scope>
</reference>
<accession>A0A4C1WWZ0</accession>
<feature type="compositionally biased region" description="Basic residues" evidence="1">
    <location>
        <begin position="66"/>
        <end position="76"/>
    </location>
</feature>
<gene>
    <name evidence="2" type="ORF">EVAR_47192_1</name>
</gene>
<dbReference type="OrthoDB" id="425681at2759"/>
<sequence>MSESRLKEDVVTGVEKGILRSFGHLGMINKNRLTKQINKANVCGGRIGKGPRRKSYANQKFDGRQRNPRPRIYNKQRRPDDELSRRAVALAAAVT</sequence>
<evidence type="ECO:0000256" key="1">
    <source>
        <dbReference type="SAM" id="MobiDB-lite"/>
    </source>
</evidence>
<keyword evidence="3" id="KW-1185">Reference proteome</keyword>
<dbReference type="EMBL" id="BGZK01000652">
    <property type="protein sequence ID" value="GBP54689.1"/>
    <property type="molecule type" value="Genomic_DNA"/>
</dbReference>
<feature type="region of interest" description="Disordered" evidence="1">
    <location>
        <begin position="44"/>
        <end position="84"/>
    </location>
</feature>
<protein>
    <submittedName>
        <fullName evidence="2">Uncharacterized protein</fullName>
    </submittedName>
</protein>
<dbReference type="Proteomes" id="UP000299102">
    <property type="component" value="Unassembled WGS sequence"/>
</dbReference>
<name>A0A4C1WWZ0_EUMVA</name>
<proteinExistence type="predicted"/>